<dbReference type="InterPro" id="IPR033469">
    <property type="entry name" value="CYTH-like_dom_sf"/>
</dbReference>
<dbReference type="RefSeq" id="WP_072760975.1">
    <property type="nucleotide sequence ID" value="NZ_FRDJ01000016.1"/>
</dbReference>
<evidence type="ECO:0000313" key="2">
    <source>
        <dbReference type="Proteomes" id="UP000184207"/>
    </source>
</evidence>
<dbReference type="EMBL" id="FRDJ01000016">
    <property type="protein sequence ID" value="SHN69306.1"/>
    <property type="molecule type" value="Genomic_DNA"/>
</dbReference>
<dbReference type="Proteomes" id="UP000184207">
    <property type="component" value="Unassembled WGS sequence"/>
</dbReference>
<accession>A0A1M7TF30</accession>
<organism evidence="1 2">
    <name type="scientific">Fervidobacterium gondwanense DSM 13020</name>
    <dbReference type="NCBI Taxonomy" id="1121883"/>
    <lineage>
        <taxon>Bacteria</taxon>
        <taxon>Thermotogati</taxon>
        <taxon>Thermotogota</taxon>
        <taxon>Thermotogae</taxon>
        <taxon>Thermotogales</taxon>
        <taxon>Fervidobacteriaceae</taxon>
        <taxon>Fervidobacterium</taxon>
    </lineage>
</organism>
<dbReference type="Gene3D" id="3.40.50.10770">
    <property type="entry name" value="Hypothetical protein VC1899 like domain (Restriction endonuclease-like)"/>
    <property type="match status" value="1"/>
</dbReference>
<dbReference type="SUPFAM" id="SSF55154">
    <property type="entry name" value="CYTH-like phosphatases"/>
    <property type="match status" value="1"/>
</dbReference>
<sequence>MSYIEKERKFLIKERGAFERILDNGLKYENGVVTLDNKDKKNNIVKRIGIIQWYLRKDDDEEERMRFEMIKSDIGFTKKWIRTVKKKLSDNNDYGLNREEYEEIIDGIDDFMSKKLKNSDVVMKIRYKLLDVPEVVIDEFIYPKVDGFLMEIESVKGVEFNDFKVPPELENAVERLDENNQERYMNKNLAEPFEGLRGIINANETNCLISTISYLRNRILDKTTVVMPVGLSFRGYFNDGNNRPKSTEEQEMLFESLVDFFETGVRPKRPPAEIETLALIKKKGYKIKNVVLISNRPCCKNDNENSVYCETILELLKNFLSKDRGKLDNVLVLSNGSEDFAVLDDSKFPELPSQILYMLYFLFKADRDQEFEKIYIIETPFSNEGTTTKENLETVKIVLKKMDKLMENVGEDDSEIIMDIAPGVKMIGLALMLWGIFRNKDIYYKHERQEELLRIPRVVVNWDTYYVDNIISTLNSILDSGVEPSWTELLQIHDDVAALFNFDNSGQPVAFYDIHSIKKEYSKKRNLPFGYGEQLLKVFRRNPELAEYIESGILEKWNHMWIGDQIPETVEHSQRHSKRLMDFLTGLILKMDEDNFFAPFGYNELYKSYYQNITYKDLIYFLLIVSINVHDLGHTYPIYKIEKLKKTLHLDSLPSLVRDVHNELTVQLLDNEHYNVLAFQKPFIGSGKESDKGLTLTRIFGREKAVAVKKALQLISKYHRGYLAVERDDESESKDFAEILGVDTSSLESLMSDPHSEWYVDDELERKVIKFVVKWLKFIDATDVQADRIVTDAYHFNRLLRTKNECLYLIDKYQSIDIPEETSKYKETKAELLKLKEFLENEQYIEAEKTAKYVEEKIVYPTIKELIDEYSESVRVPEFIQLADKIAFKARQFSHFDKHKSVRMVYAKSFGINTLSSGENGRKASLGLQIVKNSEVETDEETLKKIEKDIREEFEKAKLYIEYKSVWDEFELKIQR</sequence>
<dbReference type="AlphaFoldDB" id="A0A1M7TF30"/>
<keyword evidence="2" id="KW-1185">Reference proteome</keyword>
<proteinExistence type="predicted"/>
<dbReference type="STRING" id="1121883.SAMN02745226_01931"/>
<name>A0A1M7TF30_FERGO</name>
<protein>
    <submittedName>
        <fullName evidence="1">Uncharacterized protein</fullName>
    </submittedName>
</protein>
<evidence type="ECO:0000313" key="1">
    <source>
        <dbReference type="EMBL" id="SHN69306.1"/>
    </source>
</evidence>
<dbReference type="OrthoDB" id="41070at2"/>
<reference evidence="2" key="1">
    <citation type="submission" date="2016-12" db="EMBL/GenBank/DDBJ databases">
        <authorList>
            <person name="Varghese N."/>
            <person name="Submissions S."/>
        </authorList>
    </citation>
    <scope>NUCLEOTIDE SEQUENCE [LARGE SCALE GENOMIC DNA]</scope>
    <source>
        <strain evidence="2">DSM 13020</strain>
    </source>
</reference>
<gene>
    <name evidence="1" type="ORF">SAMN02745226_01931</name>
</gene>